<dbReference type="GO" id="GO:0006633">
    <property type="term" value="P:fatty acid biosynthetic process"/>
    <property type="evidence" value="ECO:0007669"/>
    <property type="project" value="UniProtKB-KW"/>
</dbReference>
<evidence type="ECO:0000256" key="8">
    <source>
        <dbReference type="PIRNR" id="PIRNR000094"/>
    </source>
</evidence>
<comment type="pathway">
    <text evidence="1">Lipid metabolism.</text>
</comment>
<feature type="binding site" evidence="9">
    <location>
        <position position="94"/>
    </location>
    <ligand>
        <name>substrate</name>
    </ligand>
</feature>
<dbReference type="GO" id="GO:0004318">
    <property type="term" value="F:enoyl-[acyl-carrier-protein] reductase (NADH) activity"/>
    <property type="evidence" value="ECO:0007669"/>
    <property type="project" value="UniProtKB-EC"/>
</dbReference>
<evidence type="ECO:0000256" key="5">
    <source>
        <dbReference type="ARBA" id="ARBA00023002"/>
    </source>
</evidence>
<evidence type="ECO:0000313" key="11">
    <source>
        <dbReference type="EMBL" id="SCL54556.1"/>
    </source>
</evidence>
<dbReference type="STRING" id="683228.GA0070617_2697"/>
<dbReference type="PANTHER" id="PTHR43159:SF2">
    <property type="entry name" value="ENOYL-[ACYL-CARRIER-PROTEIN] REDUCTASE [NADH], CHLOROPLASTIC"/>
    <property type="match status" value="1"/>
</dbReference>
<keyword evidence="3 8" id="KW-0444">Lipid biosynthesis</keyword>
<feature type="binding site" evidence="10">
    <location>
        <position position="91"/>
    </location>
    <ligand>
        <name>NAD(+)</name>
        <dbReference type="ChEBI" id="CHEBI:57540"/>
    </ligand>
</feature>
<evidence type="ECO:0000256" key="3">
    <source>
        <dbReference type="ARBA" id="ARBA00022516"/>
    </source>
</evidence>
<evidence type="ECO:0000256" key="2">
    <source>
        <dbReference type="ARBA" id="ARBA00009233"/>
    </source>
</evidence>
<evidence type="ECO:0000256" key="6">
    <source>
        <dbReference type="ARBA" id="ARBA00023098"/>
    </source>
</evidence>
<evidence type="ECO:0000256" key="10">
    <source>
        <dbReference type="PIRSR" id="PIRSR000094-3"/>
    </source>
</evidence>
<dbReference type="EC" id="1.3.1.9" evidence="8"/>
<evidence type="ECO:0000256" key="9">
    <source>
        <dbReference type="PIRSR" id="PIRSR000094-2"/>
    </source>
</evidence>
<keyword evidence="6" id="KW-0443">Lipid metabolism</keyword>
<dbReference type="OrthoDB" id="9803628at2"/>
<dbReference type="Gene3D" id="3.40.50.720">
    <property type="entry name" value="NAD(P)-binding Rossmann-like Domain"/>
    <property type="match status" value="1"/>
</dbReference>
<proteinExistence type="inferred from homology"/>
<feature type="binding site" evidence="10">
    <location>
        <position position="162"/>
    </location>
    <ligand>
        <name>NAD(+)</name>
        <dbReference type="ChEBI" id="CHEBI:57540"/>
    </ligand>
</feature>
<dbReference type="InterPro" id="IPR002347">
    <property type="entry name" value="SDR_fam"/>
</dbReference>
<evidence type="ECO:0000256" key="1">
    <source>
        <dbReference type="ARBA" id="ARBA00005189"/>
    </source>
</evidence>
<evidence type="ECO:0000256" key="4">
    <source>
        <dbReference type="ARBA" id="ARBA00022832"/>
    </source>
</evidence>
<feature type="binding site" evidence="10">
    <location>
        <begin position="63"/>
        <end position="64"/>
    </location>
    <ligand>
        <name>NAD(+)</name>
        <dbReference type="ChEBI" id="CHEBI:57540"/>
    </ligand>
</feature>
<dbReference type="AlphaFoldDB" id="A0A1C6UKG7"/>
<evidence type="ECO:0000313" key="12">
    <source>
        <dbReference type="Proteomes" id="UP000198937"/>
    </source>
</evidence>
<keyword evidence="5 8" id="KW-0560">Oxidoreductase</keyword>
<dbReference type="InterPro" id="IPR036291">
    <property type="entry name" value="NAD(P)-bd_dom_sf"/>
</dbReference>
<reference evidence="11 12" key="1">
    <citation type="submission" date="2016-06" db="EMBL/GenBank/DDBJ databases">
        <authorList>
            <person name="Kjaerup R.B."/>
            <person name="Dalgaard T.S."/>
            <person name="Juul-Madsen H.R."/>
        </authorList>
    </citation>
    <scope>NUCLEOTIDE SEQUENCE [LARGE SCALE GENOMIC DNA]</scope>
    <source>
        <strain evidence="11 12">DSM 45577</strain>
    </source>
</reference>
<dbReference type="CDD" id="cd05372">
    <property type="entry name" value="ENR_SDR"/>
    <property type="match status" value="1"/>
</dbReference>
<dbReference type="UniPathway" id="UPA00915"/>
<gene>
    <name evidence="11" type="ORF">GA0070617_2697</name>
</gene>
<keyword evidence="12" id="KW-1185">Reference proteome</keyword>
<name>A0A1C6UKG7_9ACTN</name>
<protein>
    <recommendedName>
        <fullName evidence="8">Enoyl-[acyl-carrier-protein] reductase [NADH]</fullName>
        <ecNumber evidence="8">1.3.1.9</ecNumber>
    </recommendedName>
</protein>
<sequence length="283" mass="29644">MLLAGKRILVTGVLNERSIAFAAARLAQEQGAEVVLTGFGRALRITRRVAERLPQPCDVLELDVTVPEHISAVAVELERRWGRLDGLLHAVAFAPASALDGGFLDTPWPDVARAVEVSTYSFAALTRACAPLLAAAGGGSVVGLDFDARQVWPGYDWMGVAKAGLESCCRYLAHTLGPQGTRVNLVAAGPLRTIAATAIESFEVLQQTWRDRSPLEWDTTDATPVGRAVCVLWSDWLPAVTGEVLHVDGGVHAMGAGGVRVARASVPVVPTPVASGAAAGAVG</sequence>
<feature type="binding site" evidence="10">
    <location>
        <position position="12"/>
    </location>
    <ligand>
        <name>NAD(+)</name>
        <dbReference type="ChEBI" id="CHEBI:57540"/>
    </ligand>
</feature>
<feature type="binding site" evidence="10">
    <location>
        <begin position="18"/>
        <end position="19"/>
    </location>
    <ligand>
        <name>NAD(+)</name>
        <dbReference type="ChEBI" id="CHEBI:57540"/>
    </ligand>
</feature>
<dbReference type="Pfam" id="PF13561">
    <property type="entry name" value="adh_short_C2"/>
    <property type="match status" value="1"/>
</dbReference>
<dbReference type="RefSeq" id="WP_091446353.1">
    <property type="nucleotide sequence ID" value="NZ_BMMJ01000009.1"/>
</dbReference>
<accession>A0A1C6UKG7</accession>
<evidence type="ECO:0000256" key="7">
    <source>
        <dbReference type="ARBA" id="ARBA00023160"/>
    </source>
</evidence>
<comment type="similarity">
    <text evidence="2 8">Belongs to the short-chain dehydrogenases/reductases (SDR) family. FabI subfamily.</text>
</comment>
<dbReference type="InterPro" id="IPR014358">
    <property type="entry name" value="Enoyl-ACP_Rdtase_NADH"/>
</dbReference>
<dbReference type="PANTHER" id="PTHR43159">
    <property type="entry name" value="ENOYL-[ACYL-CARRIER-PROTEIN] REDUCTASE"/>
    <property type="match status" value="1"/>
</dbReference>
<dbReference type="SUPFAM" id="SSF51735">
    <property type="entry name" value="NAD(P)-binding Rossmann-fold domains"/>
    <property type="match status" value="1"/>
</dbReference>
<organism evidence="11 12">
    <name type="scientific">Micromonospora yangpuensis</name>
    <dbReference type="NCBI Taxonomy" id="683228"/>
    <lineage>
        <taxon>Bacteria</taxon>
        <taxon>Bacillati</taxon>
        <taxon>Actinomycetota</taxon>
        <taxon>Actinomycetes</taxon>
        <taxon>Micromonosporales</taxon>
        <taxon>Micromonosporaceae</taxon>
        <taxon>Micromonospora</taxon>
    </lineage>
</organism>
<keyword evidence="4" id="KW-0276">Fatty acid metabolism</keyword>
<dbReference type="Proteomes" id="UP000198937">
    <property type="component" value="Unassembled WGS sequence"/>
</dbReference>
<keyword evidence="7 8" id="KW-0275">Fatty acid biosynthesis</keyword>
<keyword evidence="8 10" id="KW-0520">NAD</keyword>
<dbReference type="PIRSF" id="PIRSF000094">
    <property type="entry name" value="Enoyl-ACP_rdct"/>
    <property type="match status" value="1"/>
</dbReference>
<dbReference type="NCBIfam" id="NF005908">
    <property type="entry name" value="PRK07889.1"/>
    <property type="match status" value="1"/>
</dbReference>
<dbReference type="EMBL" id="FMIA01000002">
    <property type="protein sequence ID" value="SCL54556.1"/>
    <property type="molecule type" value="Genomic_DNA"/>
</dbReference>
<comment type="catalytic activity">
    <reaction evidence="8">
        <text>a 2,3-saturated acyl-[ACP] + NAD(+) = a (2E)-enoyl-[ACP] + NADH + H(+)</text>
        <dbReference type="Rhea" id="RHEA:10240"/>
        <dbReference type="Rhea" id="RHEA-COMP:9925"/>
        <dbReference type="Rhea" id="RHEA-COMP:9926"/>
        <dbReference type="ChEBI" id="CHEBI:15378"/>
        <dbReference type="ChEBI" id="CHEBI:57540"/>
        <dbReference type="ChEBI" id="CHEBI:57945"/>
        <dbReference type="ChEBI" id="CHEBI:78784"/>
        <dbReference type="ChEBI" id="CHEBI:78785"/>
        <dbReference type="EC" id="1.3.1.9"/>
    </reaction>
</comment>